<name>S6FVR1_LACLL</name>
<sequence length="34" mass="3897">MLQILFVTVVAPLVVGVALEIIKSWLKDQHNKRH</sequence>
<organism evidence="2 3">
    <name type="scientific">Lactococcus lactis subsp. lactis A12</name>
    <dbReference type="NCBI Taxonomy" id="1137134"/>
    <lineage>
        <taxon>Bacteria</taxon>
        <taxon>Bacillati</taxon>
        <taxon>Bacillota</taxon>
        <taxon>Bacilli</taxon>
        <taxon>Lactobacillales</taxon>
        <taxon>Streptococcaceae</taxon>
        <taxon>Lactococcus</taxon>
    </lineage>
</organism>
<evidence type="ECO:0000313" key="2">
    <source>
        <dbReference type="EMBL" id="CDG05992.1"/>
    </source>
</evidence>
<evidence type="ECO:0000313" key="3">
    <source>
        <dbReference type="Proteomes" id="UP000015361"/>
    </source>
</evidence>
<feature type="transmembrane region" description="Helical" evidence="1">
    <location>
        <begin position="6"/>
        <end position="26"/>
    </location>
</feature>
<dbReference type="RefSeq" id="WP_017865282.1">
    <property type="nucleotide sequence ID" value="NZ_CBLU010000030.1"/>
</dbReference>
<keyword evidence="1" id="KW-0472">Membrane</keyword>
<evidence type="ECO:0000256" key="1">
    <source>
        <dbReference type="SAM" id="Phobius"/>
    </source>
</evidence>
<keyword evidence="1" id="KW-0812">Transmembrane</keyword>
<keyword evidence="1" id="KW-1133">Transmembrane helix</keyword>
<comment type="caution">
    <text evidence="2">The sequence shown here is derived from an EMBL/GenBank/DDBJ whole genome shotgun (WGS) entry which is preliminary data.</text>
</comment>
<dbReference type="GeneID" id="303196233"/>
<dbReference type="NCBIfam" id="NF033608">
    <property type="entry name" value="type_I_tox_Fst"/>
    <property type="match status" value="1"/>
</dbReference>
<dbReference type="Proteomes" id="UP000015361">
    <property type="component" value="Unassembled WGS sequence"/>
</dbReference>
<dbReference type="AlphaFoldDB" id="S6FVR1"/>
<evidence type="ECO:0008006" key="4">
    <source>
        <dbReference type="Google" id="ProtNLM"/>
    </source>
</evidence>
<dbReference type="EMBL" id="CBLU010000030">
    <property type="protein sequence ID" value="CDG05992.1"/>
    <property type="molecule type" value="Genomic_DNA"/>
</dbReference>
<protein>
    <recommendedName>
        <fullName evidence="4">Type I toxin-antitoxin system Fst family toxin</fullName>
    </recommendedName>
</protein>
<proteinExistence type="predicted"/>
<gene>
    <name evidence="2" type="ORF">O9U_00805</name>
</gene>
<accession>S6FVR1</accession>
<reference evidence="2 3" key="1">
    <citation type="journal article" date="2013" name="Appl. Environ. Microbiol.">
        <title>The Carbohydrate Metabolism Signature of Lactococcus lactis Strain A12 Reveals Its Sourdough Ecosystem Origin.</title>
        <authorList>
            <person name="Passerini D."/>
            <person name="Coddeville M."/>
            <person name="Le Bourgeois P."/>
            <person name="Loubiere P."/>
            <person name="Ritzenthaler P."/>
            <person name="Fontagne-Faucher C."/>
            <person name="Daveran-Mingot M.L."/>
            <person name="Cocaign-Bousquet M."/>
        </authorList>
    </citation>
    <scope>NUCLEOTIDE SEQUENCE [LARGE SCALE GENOMIC DNA]</scope>
    <source>
        <strain evidence="2 3">A12</strain>
    </source>
</reference>